<dbReference type="InterPro" id="IPR000683">
    <property type="entry name" value="Gfo/Idh/MocA-like_OxRdtase_N"/>
</dbReference>
<evidence type="ECO:0000259" key="1">
    <source>
        <dbReference type="Pfam" id="PF01408"/>
    </source>
</evidence>
<dbReference type="AlphaFoldDB" id="A0A926HXU6"/>
<sequence>MKKLRLGIIGCGGRFNAHLNGLLQLDNAEIVAVADPIEERRIAAGKNTGAKKIYHDHTDLYNNESRDTLDAVMIFIEPTAHTDTETRAIDMGLHFFIEKPMTMDLELADTVLKKSEEKGLITSVGFQDRYLDLIDIIKAELPKHKQGGLVYGAWVGGIPGVWWWQKKSTCGGQLVEQNIHLLDGLRYLYGEPLSVYATCSRGMVVPGVDASPEYDTDDHSTAVIRFKNNVTATLVSGCYSKTVRPNCGYVITLDDMILDYRLRNNLIITTQTVTRDIKRSMDQTFALDQAFVQAVLTGDRSLIRSPYGDALKSLKLAFAANKSMETGEVIYF</sequence>
<protein>
    <submittedName>
        <fullName evidence="3">Gfo/Idh/MocA family oxidoreductase</fullName>
    </submittedName>
</protein>
<name>A0A926HXU6_9FIRM</name>
<evidence type="ECO:0000313" key="3">
    <source>
        <dbReference type="EMBL" id="MBC8539733.1"/>
    </source>
</evidence>
<dbReference type="Pfam" id="PF22725">
    <property type="entry name" value="GFO_IDH_MocA_C3"/>
    <property type="match status" value="1"/>
</dbReference>
<organism evidence="3 4">
    <name type="scientific">Congzhengia minquanensis</name>
    <dbReference type="NCBI Taxonomy" id="2763657"/>
    <lineage>
        <taxon>Bacteria</taxon>
        <taxon>Bacillati</taxon>
        <taxon>Bacillota</taxon>
        <taxon>Clostridia</taxon>
        <taxon>Eubacteriales</taxon>
        <taxon>Oscillospiraceae</taxon>
        <taxon>Congzhengia</taxon>
    </lineage>
</organism>
<gene>
    <name evidence="3" type="ORF">H8698_01930</name>
</gene>
<dbReference type="InterPro" id="IPR055170">
    <property type="entry name" value="GFO_IDH_MocA-like_dom"/>
</dbReference>
<dbReference type="GO" id="GO:0000166">
    <property type="term" value="F:nucleotide binding"/>
    <property type="evidence" value="ECO:0007669"/>
    <property type="project" value="InterPro"/>
</dbReference>
<feature type="domain" description="Gfo/Idh/MocA-like oxidoreductase N-terminal" evidence="1">
    <location>
        <begin position="5"/>
        <end position="126"/>
    </location>
</feature>
<comment type="caution">
    <text evidence="3">The sequence shown here is derived from an EMBL/GenBank/DDBJ whole genome shotgun (WGS) entry which is preliminary data.</text>
</comment>
<proteinExistence type="predicted"/>
<keyword evidence="4" id="KW-1185">Reference proteome</keyword>
<dbReference type="PANTHER" id="PTHR43249">
    <property type="entry name" value="UDP-N-ACETYL-2-AMINO-2-DEOXY-D-GLUCURONATE OXIDASE"/>
    <property type="match status" value="1"/>
</dbReference>
<dbReference type="Gene3D" id="3.30.360.10">
    <property type="entry name" value="Dihydrodipicolinate Reductase, domain 2"/>
    <property type="match status" value="1"/>
</dbReference>
<dbReference type="EMBL" id="JACRSU010000001">
    <property type="protein sequence ID" value="MBC8539733.1"/>
    <property type="molecule type" value="Genomic_DNA"/>
</dbReference>
<dbReference type="PANTHER" id="PTHR43249:SF1">
    <property type="entry name" value="D-GLUCOSIDE 3-DEHYDROGENASE"/>
    <property type="match status" value="1"/>
</dbReference>
<dbReference type="Proteomes" id="UP000611762">
    <property type="component" value="Unassembled WGS sequence"/>
</dbReference>
<dbReference type="RefSeq" id="WP_249310944.1">
    <property type="nucleotide sequence ID" value="NZ_JACRSU010000001.1"/>
</dbReference>
<dbReference type="InterPro" id="IPR052515">
    <property type="entry name" value="Gfo/Idh/MocA_Oxidoreductase"/>
</dbReference>
<reference evidence="3" key="1">
    <citation type="submission" date="2020-08" db="EMBL/GenBank/DDBJ databases">
        <title>Genome public.</title>
        <authorList>
            <person name="Liu C."/>
            <person name="Sun Q."/>
        </authorList>
    </citation>
    <scope>NUCLEOTIDE SEQUENCE</scope>
    <source>
        <strain evidence="3">H8</strain>
    </source>
</reference>
<dbReference type="SUPFAM" id="SSF55347">
    <property type="entry name" value="Glyceraldehyde-3-phosphate dehydrogenase-like, C-terminal domain"/>
    <property type="match status" value="1"/>
</dbReference>
<feature type="domain" description="GFO/IDH/MocA-like oxidoreductase" evidence="2">
    <location>
        <begin position="159"/>
        <end position="241"/>
    </location>
</feature>
<dbReference type="Pfam" id="PF01408">
    <property type="entry name" value="GFO_IDH_MocA"/>
    <property type="match status" value="1"/>
</dbReference>
<dbReference type="Gene3D" id="3.40.50.720">
    <property type="entry name" value="NAD(P)-binding Rossmann-like Domain"/>
    <property type="match status" value="1"/>
</dbReference>
<accession>A0A926HXU6</accession>
<dbReference type="InterPro" id="IPR036291">
    <property type="entry name" value="NAD(P)-bd_dom_sf"/>
</dbReference>
<evidence type="ECO:0000259" key="2">
    <source>
        <dbReference type="Pfam" id="PF22725"/>
    </source>
</evidence>
<dbReference type="SUPFAM" id="SSF51735">
    <property type="entry name" value="NAD(P)-binding Rossmann-fold domains"/>
    <property type="match status" value="1"/>
</dbReference>
<evidence type="ECO:0000313" key="4">
    <source>
        <dbReference type="Proteomes" id="UP000611762"/>
    </source>
</evidence>